<comment type="caution">
    <text evidence="1">The sequence shown here is derived from an EMBL/GenBank/DDBJ whole genome shotgun (WGS) entry which is preliminary data.</text>
</comment>
<name>A0A1R1ATZ1_PAELA</name>
<proteinExistence type="predicted"/>
<protein>
    <submittedName>
        <fullName evidence="1">Uncharacterized protein</fullName>
    </submittedName>
</protein>
<gene>
    <name evidence="1" type="ORF">BK123_28275</name>
</gene>
<accession>A0A1R1ATZ1</accession>
<sequence>MAFRFLFLIPPGFLFYINNAHFQINCVNVLTKNWLKKEVLNKGNNGLTFLVFFEEWLIVRF</sequence>
<evidence type="ECO:0000313" key="2">
    <source>
        <dbReference type="Proteomes" id="UP000187074"/>
    </source>
</evidence>
<evidence type="ECO:0000313" key="1">
    <source>
        <dbReference type="EMBL" id="OME88858.1"/>
    </source>
</evidence>
<organism evidence="1 2">
    <name type="scientific">Paenibacillus lautus</name>
    <name type="common">Bacillus lautus</name>
    <dbReference type="NCBI Taxonomy" id="1401"/>
    <lineage>
        <taxon>Bacteria</taxon>
        <taxon>Bacillati</taxon>
        <taxon>Bacillota</taxon>
        <taxon>Bacilli</taxon>
        <taxon>Bacillales</taxon>
        <taxon>Paenibacillaceae</taxon>
        <taxon>Paenibacillus</taxon>
    </lineage>
</organism>
<reference evidence="1 2" key="1">
    <citation type="submission" date="2016-11" db="EMBL/GenBank/DDBJ databases">
        <title>Paenibacillus species isolates.</title>
        <authorList>
            <person name="Beno S.M."/>
        </authorList>
    </citation>
    <scope>NUCLEOTIDE SEQUENCE [LARGE SCALE GENOMIC DNA]</scope>
    <source>
        <strain evidence="1 2">FSL F4-0100</strain>
    </source>
</reference>
<dbReference type="Proteomes" id="UP000187074">
    <property type="component" value="Unassembled WGS sequence"/>
</dbReference>
<dbReference type="AlphaFoldDB" id="A0A1R1ATZ1"/>
<dbReference type="EMBL" id="MRTF01000012">
    <property type="protein sequence ID" value="OME88858.1"/>
    <property type="molecule type" value="Genomic_DNA"/>
</dbReference>